<feature type="compositionally biased region" description="Polar residues" evidence="1">
    <location>
        <begin position="71"/>
        <end position="91"/>
    </location>
</feature>
<dbReference type="Proteomes" id="UP000887572">
    <property type="component" value="Unplaced"/>
</dbReference>
<protein>
    <submittedName>
        <fullName evidence="3">Uncharacterized protein</fullName>
    </submittedName>
</protein>
<feature type="region of interest" description="Disordered" evidence="1">
    <location>
        <begin position="1"/>
        <end position="44"/>
    </location>
</feature>
<name>A0A914IGL1_GLORO</name>
<feature type="compositionally biased region" description="Polar residues" evidence="1">
    <location>
        <begin position="1"/>
        <end position="25"/>
    </location>
</feature>
<keyword evidence="2" id="KW-1185">Reference proteome</keyword>
<accession>A0A914IGL1</accession>
<organism evidence="2 3">
    <name type="scientific">Globodera rostochiensis</name>
    <name type="common">Golden nematode worm</name>
    <name type="synonym">Heterodera rostochiensis</name>
    <dbReference type="NCBI Taxonomy" id="31243"/>
    <lineage>
        <taxon>Eukaryota</taxon>
        <taxon>Metazoa</taxon>
        <taxon>Ecdysozoa</taxon>
        <taxon>Nematoda</taxon>
        <taxon>Chromadorea</taxon>
        <taxon>Rhabditida</taxon>
        <taxon>Tylenchina</taxon>
        <taxon>Tylenchomorpha</taxon>
        <taxon>Tylenchoidea</taxon>
        <taxon>Heteroderidae</taxon>
        <taxon>Heteroderinae</taxon>
        <taxon>Globodera</taxon>
    </lineage>
</organism>
<feature type="compositionally biased region" description="Polar residues" evidence="1">
    <location>
        <begin position="192"/>
        <end position="215"/>
    </location>
</feature>
<sequence length="221" mass="24441">MPYFPNQSQLTRRTGASNFFSPTPQSSNFTSGNTGSSSHYDGVMPYQQVPPMHDTFMPSQAGTHSWDWSGDNLQNNEGSLQSMVNPKNPRSSHYVDTDYEESIGWSHPPTLPPALIKGFDGMPYFPNQSQLTRRTGASNFFSPTPQSSNFTSGNTGSSSHYDGVMPYQQVPPMHDTFMPSQAGTHSWDWSGDNLQNNEGSLQSMVNPKNPRSSHYGSAMPF</sequence>
<dbReference type="WBParaSite" id="Gr19_v10_g9713.t1">
    <property type="protein sequence ID" value="Gr19_v10_g9713.t1"/>
    <property type="gene ID" value="Gr19_v10_g9713"/>
</dbReference>
<feature type="region of interest" description="Disordered" evidence="1">
    <location>
        <begin position="181"/>
        <end position="221"/>
    </location>
</feature>
<dbReference type="AlphaFoldDB" id="A0A914IGL1"/>
<reference evidence="3" key="1">
    <citation type="submission" date="2022-11" db="UniProtKB">
        <authorList>
            <consortium name="WormBaseParasite"/>
        </authorList>
    </citation>
    <scope>IDENTIFICATION</scope>
</reference>
<proteinExistence type="predicted"/>
<feature type="region of interest" description="Disordered" evidence="1">
    <location>
        <begin position="58"/>
        <end position="91"/>
    </location>
</feature>
<evidence type="ECO:0000313" key="3">
    <source>
        <dbReference type="WBParaSite" id="Gr19_v10_g9713.t1"/>
    </source>
</evidence>
<evidence type="ECO:0000256" key="1">
    <source>
        <dbReference type="SAM" id="MobiDB-lite"/>
    </source>
</evidence>
<evidence type="ECO:0000313" key="2">
    <source>
        <dbReference type="Proteomes" id="UP000887572"/>
    </source>
</evidence>
<feature type="compositionally biased region" description="Low complexity" evidence="1">
    <location>
        <begin position="26"/>
        <end position="38"/>
    </location>
</feature>